<keyword evidence="1" id="KW-1133">Transmembrane helix</keyword>
<evidence type="ECO:0000256" key="1">
    <source>
        <dbReference type="SAM" id="Phobius"/>
    </source>
</evidence>
<dbReference type="EMBL" id="MCFL01000004">
    <property type="protein sequence ID" value="ORZ39841.1"/>
    <property type="molecule type" value="Genomic_DNA"/>
</dbReference>
<name>A0A1Y2I1L0_9FUNG</name>
<protein>
    <submittedName>
        <fullName evidence="2">Uncharacterized protein</fullName>
    </submittedName>
</protein>
<keyword evidence="3" id="KW-1185">Reference proteome</keyword>
<comment type="caution">
    <text evidence="2">The sequence shown here is derived from an EMBL/GenBank/DDBJ whole genome shotgun (WGS) entry which is preliminary data.</text>
</comment>
<feature type="transmembrane region" description="Helical" evidence="1">
    <location>
        <begin position="52"/>
        <end position="80"/>
    </location>
</feature>
<dbReference type="Proteomes" id="UP000193411">
    <property type="component" value="Unassembled WGS sequence"/>
</dbReference>
<organism evidence="2 3">
    <name type="scientific">Catenaria anguillulae PL171</name>
    <dbReference type="NCBI Taxonomy" id="765915"/>
    <lineage>
        <taxon>Eukaryota</taxon>
        <taxon>Fungi</taxon>
        <taxon>Fungi incertae sedis</taxon>
        <taxon>Blastocladiomycota</taxon>
        <taxon>Blastocladiomycetes</taxon>
        <taxon>Blastocladiales</taxon>
        <taxon>Catenariaceae</taxon>
        <taxon>Catenaria</taxon>
    </lineage>
</organism>
<keyword evidence="1" id="KW-0812">Transmembrane</keyword>
<feature type="transmembrane region" description="Helical" evidence="1">
    <location>
        <begin position="20"/>
        <end position="40"/>
    </location>
</feature>
<proteinExistence type="predicted"/>
<sequence length="115" mass="13216">MAFDPNVPEGKVNDSTKRLSFFLTFLETSQLIAFTLLNYFRLYRLCHTSRVTLLRILGGLVAVTVVFNIVCNSGIVYYLAQNYQYYYIPLWNQVYGCALTALDFLRPMGSVLTCY</sequence>
<accession>A0A1Y2I1L0</accession>
<gene>
    <name evidence="2" type="ORF">BCR44DRAFT_1216537</name>
</gene>
<keyword evidence="1" id="KW-0472">Membrane</keyword>
<evidence type="ECO:0000313" key="2">
    <source>
        <dbReference type="EMBL" id="ORZ39841.1"/>
    </source>
</evidence>
<evidence type="ECO:0000313" key="3">
    <source>
        <dbReference type="Proteomes" id="UP000193411"/>
    </source>
</evidence>
<reference evidence="2 3" key="1">
    <citation type="submission" date="2016-07" db="EMBL/GenBank/DDBJ databases">
        <title>Pervasive Adenine N6-methylation of Active Genes in Fungi.</title>
        <authorList>
            <consortium name="DOE Joint Genome Institute"/>
            <person name="Mondo S.J."/>
            <person name="Dannebaum R.O."/>
            <person name="Kuo R.C."/>
            <person name="Labutti K."/>
            <person name="Haridas S."/>
            <person name="Kuo A."/>
            <person name="Salamov A."/>
            <person name="Ahrendt S.R."/>
            <person name="Lipzen A."/>
            <person name="Sullivan W."/>
            <person name="Andreopoulos W.B."/>
            <person name="Clum A."/>
            <person name="Lindquist E."/>
            <person name="Daum C."/>
            <person name="Ramamoorthy G.K."/>
            <person name="Gryganskyi A."/>
            <person name="Culley D."/>
            <person name="Magnuson J.K."/>
            <person name="James T.Y."/>
            <person name="O'Malley M.A."/>
            <person name="Stajich J.E."/>
            <person name="Spatafora J.W."/>
            <person name="Visel A."/>
            <person name="Grigoriev I.V."/>
        </authorList>
    </citation>
    <scope>NUCLEOTIDE SEQUENCE [LARGE SCALE GENOMIC DNA]</scope>
    <source>
        <strain evidence="2 3">PL171</strain>
    </source>
</reference>
<dbReference type="AlphaFoldDB" id="A0A1Y2I1L0"/>